<dbReference type="PANTHER" id="PTHR30443:SF2">
    <property type="entry name" value="PHOSPHOETHANOLAMINE TRANSFERASE EPTC"/>
    <property type="match status" value="1"/>
</dbReference>
<dbReference type="InterPro" id="IPR040423">
    <property type="entry name" value="PEA_transferase"/>
</dbReference>
<dbReference type="PANTHER" id="PTHR30443">
    <property type="entry name" value="INNER MEMBRANE PROTEIN"/>
    <property type="match status" value="1"/>
</dbReference>
<dbReference type="Pfam" id="PF08019">
    <property type="entry name" value="EptA_B_N"/>
    <property type="match status" value="1"/>
</dbReference>
<keyword evidence="2" id="KW-1133">Transmembrane helix</keyword>
<comment type="caution">
    <text evidence="5">The sequence shown here is derived from an EMBL/GenBank/DDBJ whole genome shotgun (WGS) entry which is preliminary data.</text>
</comment>
<keyword evidence="6" id="KW-1185">Reference proteome</keyword>
<dbReference type="InterPro" id="IPR000917">
    <property type="entry name" value="Sulfatase_N"/>
</dbReference>
<dbReference type="InterPro" id="IPR012549">
    <property type="entry name" value="EptA-like_N"/>
</dbReference>
<dbReference type="Proteomes" id="UP001568358">
    <property type="component" value="Unassembled WGS sequence"/>
</dbReference>
<feature type="domain" description="Phosphoethanolamine transferase N-terminal" evidence="4">
    <location>
        <begin position="58"/>
        <end position="204"/>
    </location>
</feature>
<proteinExistence type="predicted"/>
<gene>
    <name evidence="5" type="ORF">AB2Z07_16380</name>
</gene>
<keyword evidence="2" id="KW-0472">Membrane</keyword>
<protein>
    <submittedName>
        <fullName evidence="5">Sulfatase-like hydrolase/transferase</fullName>
    </submittedName>
</protein>
<evidence type="ECO:0000256" key="2">
    <source>
        <dbReference type="SAM" id="Phobius"/>
    </source>
</evidence>
<evidence type="ECO:0000259" key="3">
    <source>
        <dbReference type="Pfam" id="PF00884"/>
    </source>
</evidence>
<evidence type="ECO:0000256" key="1">
    <source>
        <dbReference type="ARBA" id="ARBA00004429"/>
    </source>
</evidence>
<evidence type="ECO:0000313" key="6">
    <source>
        <dbReference type="Proteomes" id="UP001568358"/>
    </source>
</evidence>
<sequence>MTSRLSSTLHHVSKSLRHYLQQGSLFWLYSIFLTFIYNTYIFAGKYEDILIVSLIIVFLNLGLFTLLTLFSYFSYVVFPAVNICCAAAQYFYITFNVPLRYKSISWVLETNQFEVTSYLSPALICTILGGALLGVLQAYLSKNLRQLPFIKRLVIIILASTLSIGSYEAATRTLKAIGQADTARLASLSKVSPVSIVKALQLYYREEKKADKLLALPTANDVRSTLQFNDKPIIVFVIGESARAGNFSLNGYVRETNPLLKKEKGIINFGIAESFATSTRHSLIGMLTNATRKNRTPTLGSFITVIPPQNNSPQK</sequence>
<evidence type="ECO:0000313" key="5">
    <source>
        <dbReference type="EMBL" id="MEZ6855048.1"/>
    </source>
</evidence>
<feature type="transmembrane region" description="Helical" evidence="2">
    <location>
        <begin position="24"/>
        <end position="43"/>
    </location>
</feature>
<dbReference type="EMBL" id="JBFSOO010000022">
    <property type="protein sequence ID" value="MEZ6855048.1"/>
    <property type="molecule type" value="Genomic_DNA"/>
</dbReference>
<name>A0ABV4JWC6_9BACT</name>
<organism evidence="5 6">
    <name type="scientific">Halodesulfovibrio aestuarii</name>
    <dbReference type="NCBI Taxonomy" id="126333"/>
    <lineage>
        <taxon>Bacteria</taxon>
        <taxon>Pseudomonadati</taxon>
        <taxon>Thermodesulfobacteriota</taxon>
        <taxon>Desulfovibrionia</taxon>
        <taxon>Desulfovibrionales</taxon>
        <taxon>Desulfovibrionaceae</taxon>
        <taxon>Halodesulfovibrio</taxon>
    </lineage>
</organism>
<dbReference type="InterPro" id="IPR017850">
    <property type="entry name" value="Alkaline_phosphatase_core_sf"/>
</dbReference>
<feature type="domain" description="Sulfatase N-terminal" evidence="3">
    <location>
        <begin position="232"/>
        <end position="295"/>
    </location>
</feature>
<reference evidence="5 6" key="1">
    <citation type="submission" date="2024-07" db="EMBL/GenBank/DDBJ databases">
        <title>Active virus-host system and metabolic interactions in a Lokiarchaeon culture.</title>
        <authorList>
            <person name="Ponce Toledo R.I."/>
            <person name="Rodrigues Oliveira T."/>
            <person name="Schleper C."/>
        </authorList>
    </citation>
    <scope>NUCLEOTIDE SEQUENCE [LARGE SCALE GENOMIC DNA]</scope>
    <source>
        <strain evidence="5 6">B35</strain>
    </source>
</reference>
<feature type="transmembrane region" description="Helical" evidence="2">
    <location>
        <begin position="49"/>
        <end position="69"/>
    </location>
</feature>
<accession>A0ABV4JWC6</accession>
<dbReference type="Gene3D" id="3.40.720.10">
    <property type="entry name" value="Alkaline Phosphatase, subunit A"/>
    <property type="match status" value="1"/>
</dbReference>
<feature type="transmembrane region" description="Helical" evidence="2">
    <location>
        <begin position="76"/>
        <end position="95"/>
    </location>
</feature>
<evidence type="ECO:0000259" key="4">
    <source>
        <dbReference type="Pfam" id="PF08019"/>
    </source>
</evidence>
<comment type="subcellular location">
    <subcellularLocation>
        <location evidence="1">Cell inner membrane</location>
        <topology evidence="1">Multi-pass membrane protein</topology>
    </subcellularLocation>
</comment>
<keyword evidence="2" id="KW-0812">Transmembrane</keyword>
<feature type="transmembrane region" description="Helical" evidence="2">
    <location>
        <begin position="115"/>
        <end position="140"/>
    </location>
</feature>
<dbReference type="RefSeq" id="WP_371151268.1">
    <property type="nucleotide sequence ID" value="NZ_JBFSOO010000022.1"/>
</dbReference>
<dbReference type="Pfam" id="PF00884">
    <property type="entry name" value="Sulfatase"/>
    <property type="match status" value="1"/>
</dbReference>